<keyword evidence="5" id="KW-1185">Reference proteome</keyword>
<feature type="signal peptide" evidence="3">
    <location>
        <begin position="1"/>
        <end position="15"/>
    </location>
</feature>
<dbReference type="GO" id="GO:0008010">
    <property type="term" value="F:structural constituent of chitin-based larval cuticle"/>
    <property type="evidence" value="ECO:0007669"/>
    <property type="project" value="TreeGrafter"/>
</dbReference>
<dbReference type="PROSITE" id="PS00233">
    <property type="entry name" value="CHIT_BIND_RR_1"/>
    <property type="match status" value="1"/>
</dbReference>
<dbReference type="PANTHER" id="PTHR10380:SF196">
    <property type="entry name" value="CUTICULAR PROTEIN 72EA"/>
    <property type="match status" value="1"/>
</dbReference>
<feature type="chain" id="PRO_5035146074" description="Cuticular protein" evidence="3">
    <location>
        <begin position="16"/>
        <end position="607"/>
    </location>
</feature>
<evidence type="ECO:0000256" key="1">
    <source>
        <dbReference type="ARBA" id="ARBA00022460"/>
    </source>
</evidence>
<organism evidence="4 5">
    <name type="scientific">Daphnia galeata</name>
    <dbReference type="NCBI Taxonomy" id="27404"/>
    <lineage>
        <taxon>Eukaryota</taxon>
        <taxon>Metazoa</taxon>
        <taxon>Ecdysozoa</taxon>
        <taxon>Arthropoda</taxon>
        <taxon>Crustacea</taxon>
        <taxon>Branchiopoda</taxon>
        <taxon>Diplostraca</taxon>
        <taxon>Cladocera</taxon>
        <taxon>Anomopoda</taxon>
        <taxon>Daphniidae</taxon>
        <taxon>Daphnia</taxon>
    </lineage>
</organism>
<reference evidence="4" key="1">
    <citation type="submission" date="2021-11" db="EMBL/GenBank/DDBJ databases">
        <authorList>
            <person name="Schell T."/>
        </authorList>
    </citation>
    <scope>NUCLEOTIDE SEQUENCE</scope>
    <source>
        <strain evidence="4">M5</strain>
    </source>
</reference>
<gene>
    <name evidence="4" type="ORF">DGAL_LOCUS15037</name>
</gene>
<comment type="caution">
    <text evidence="4">The sequence shown here is derived from an EMBL/GenBank/DDBJ whole genome shotgun (WGS) entry which is preliminary data.</text>
</comment>
<evidence type="ECO:0000256" key="2">
    <source>
        <dbReference type="PROSITE-ProRule" id="PRU00497"/>
    </source>
</evidence>
<dbReference type="GO" id="GO:0062129">
    <property type="term" value="C:chitin-based extracellular matrix"/>
    <property type="evidence" value="ECO:0007669"/>
    <property type="project" value="TreeGrafter"/>
</dbReference>
<dbReference type="InterPro" id="IPR031311">
    <property type="entry name" value="CHIT_BIND_RR_consensus"/>
</dbReference>
<proteinExistence type="predicted"/>
<evidence type="ECO:0008006" key="6">
    <source>
        <dbReference type="Google" id="ProtNLM"/>
    </source>
</evidence>
<dbReference type="Pfam" id="PF00379">
    <property type="entry name" value="Chitin_bind_4"/>
    <property type="match status" value="1"/>
</dbReference>
<protein>
    <recommendedName>
        <fullName evidence="6">Cuticular protein</fullName>
    </recommendedName>
</protein>
<keyword evidence="3" id="KW-0732">Signal</keyword>
<dbReference type="PANTHER" id="PTHR10380">
    <property type="entry name" value="CUTICLE PROTEIN"/>
    <property type="match status" value="1"/>
</dbReference>
<dbReference type="InterPro" id="IPR050468">
    <property type="entry name" value="Cuticle_Struct_Prot"/>
</dbReference>
<name>A0A8J2S264_9CRUS</name>
<dbReference type="PROSITE" id="PS51155">
    <property type="entry name" value="CHIT_BIND_RR_2"/>
    <property type="match status" value="1"/>
</dbReference>
<accession>A0A8J2S264</accession>
<dbReference type="EMBL" id="CAKKLH010000314">
    <property type="protein sequence ID" value="CAH0111392.1"/>
    <property type="molecule type" value="Genomic_DNA"/>
</dbReference>
<dbReference type="OrthoDB" id="6377716at2759"/>
<evidence type="ECO:0000313" key="5">
    <source>
        <dbReference type="Proteomes" id="UP000789390"/>
    </source>
</evidence>
<dbReference type="Proteomes" id="UP000789390">
    <property type="component" value="Unassembled WGS sequence"/>
</dbReference>
<dbReference type="AlphaFoldDB" id="A0A8J2S264"/>
<keyword evidence="1 2" id="KW-0193">Cuticle</keyword>
<dbReference type="InterPro" id="IPR000618">
    <property type="entry name" value="Insect_cuticle"/>
</dbReference>
<evidence type="ECO:0000313" key="4">
    <source>
        <dbReference type="EMBL" id="CAH0111392.1"/>
    </source>
</evidence>
<sequence>MKVLIFALFLACATAQYVPVGYYGYPIPTASQFHAQDALGQASYGYAYPGQAATNYRDAFGNQVGSYAYINPDGKEVRVSYVADSLGFRVLSNDLPVSPVDEGKAPVFEGKAPVFDGKAPEPVQDTPEVVAAKAEFAKLFKEAETAAAAVPEVVEVVAPVAEEVKAVETPVADVPVVVEEVKPVETPVADVPVVVEEVKPVEAPAADVPVVVEEVKPVDVPAADVPVVVEEVKPVDVPAADVPVVIEEAKSALTAAEVEWKAPEPVQDTPEVVVAKEEFSKLYKEAAAAADAVDEEGNPTVVESSRKKRQIPFYTAAGYPYALPYAPAVYHAALPAVKYVAPVPLVAPAPLVAKTTFKTVTAEADPSAKTPAATTKFDLKEKSFDVVTPLAYHLPYAYHFASVAAPAAAAPVAVESSRKKRQVVAVATPTQQFIDDLKYSSVDLNQDGQPDKAVVPVVPAFHYVPAVFPTLKYVAPAPLVAPVPLVAKTTVKAVTAEADPSAKTPAATTKFDLKEKSFDVVTPLAYHLPYAYTYPLATVAAAPAAVESSRKKRQVSVVPTSQFFRDFAYNSVDLNKDGQPDKAVYAAPVAYPGFYPYAYPFVNGFLG</sequence>
<evidence type="ECO:0000256" key="3">
    <source>
        <dbReference type="SAM" id="SignalP"/>
    </source>
</evidence>